<evidence type="ECO:0000256" key="1">
    <source>
        <dbReference type="ARBA" id="ARBA00011738"/>
    </source>
</evidence>
<dbReference type="GO" id="GO:0008408">
    <property type="term" value="F:3'-5' exonuclease activity"/>
    <property type="evidence" value="ECO:0007669"/>
    <property type="project" value="TreeGrafter"/>
</dbReference>
<dbReference type="HAMAP" id="MF_00157">
    <property type="entry name" value="RNase_T"/>
    <property type="match status" value="1"/>
</dbReference>
<dbReference type="RefSeq" id="WP_045110949.1">
    <property type="nucleotide sequence ID" value="NZ_CAWQZC010000029.1"/>
</dbReference>
<dbReference type="PATRIC" id="fig|80854.5.peg.3029"/>
<feature type="binding site" evidence="8">
    <location>
        <position position="22"/>
    </location>
    <ligand>
        <name>Mg(2+)</name>
        <dbReference type="ChEBI" id="CHEBI:18420"/>
        <label>1</label>
        <note>catalytic</note>
    </ligand>
</feature>
<dbReference type="InterPro" id="IPR013520">
    <property type="entry name" value="Ribonucl_H"/>
</dbReference>
<evidence type="ECO:0000256" key="3">
    <source>
        <dbReference type="ARBA" id="ARBA00022722"/>
    </source>
</evidence>
<protein>
    <recommendedName>
        <fullName evidence="8">Ribonuclease T</fullName>
        <ecNumber evidence="8">3.1.13.-</ecNumber>
    </recommendedName>
    <alternativeName>
        <fullName evidence="8">Exoribonuclease T</fullName>
        <shortName evidence="8">RNase T</shortName>
    </alternativeName>
</protein>
<dbReference type="NCBIfam" id="TIGR01298">
    <property type="entry name" value="RNaseT"/>
    <property type="match status" value="1"/>
</dbReference>
<evidence type="ECO:0000256" key="5">
    <source>
        <dbReference type="ARBA" id="ARBA00022801"/>
    </source>
</evidence>
<comment type="function">
    <text evidence="8">Trims short 3' overhangs of a variety of RNA species, leaving a one or two nucleotide 3' overhang. Responsible for the end-turnover of tRNA: specifically removes the terminal AMP residue from uncharged tRNA (tRNA-C-C-A). Also appears to be involved in tRNA biosynthesis.</text>
</comment>
<evidence type="ECO:0000256" key="4">
    <source>
        <dbReference type="ARBA" id="ARBA00022723"/>
    </source>
</evidence>
<dbReference type="HOGENOM" id="CLU_082724_0_0_6"/>
<dbReference type="GO" id="GO:0005829">
    <property type="term" value="C:cytosol"/>
    <property type="evidence" value="ECO:0007669"/>
    <property type="project" value="TreeGrafter"/>
</dbReference>
<dbReference type="Proteomes" id="UP000183794">
    <property type="component" value="Unassembled WGS sequence"/>
</dbReference>
<evidence type="ECO:0000256" key="7">
    <source>
        <dbReference type="ARBA" id="ARBA00022842"/>
    </source>
</evidence>
<dbReference type="GO" id="GO:0045004">
    <property type="term" value="P:DNA replication proofreading"/>
    <property type="evidence" value="ECO:0007669"/>
    <property type="project" value="TreeGrafter"/>
</dbReference>
<dbReference type="KEGG" id="mvs:MVIS_2854"/>
<dbReference type="InterPro" id="IPR036397">
    <property type="entry name" value="RNaseH_sf"/>
</dbReference>
<dbReference type="PANTHER" id="PTHR30231:SF2">
    <property type="entry name" value="RIBONUCLEASE T"/>
    <property type="match status" value="1"/>
</dbReference>
<feature type="binding site" evidence="8">
    <location>
        <position position="24"/>
    </location>
    <ligand>
        <name>Mg(2+)</name>
        <dbReference type="ChEBI" id="CHEBI:18420"/>
        <label>2</label>
        <note>catalytic</note>
    </ligand>
</feature>
<keyword evidence="7 8" id="KW-0460">Magnesium</keyword>
<feature type="binding site" evidence="8">
    <location>
        <position position="180"/>
    </location>
    <ligand>
        <name>Mg(2+)</name>
        <dbReference type="ChEBI" id="CHEBI:18420"/>
        <label>2</label>
        <note>catalytic</note>
    </ligand>
</feature>
<dbReference type="GO" id="GO:0000287">
    <property type="term" value="F:magnesium ion binding"/>
    <property type="evidence" value="ECO:0007669"/>
    <property type="project" value="UniProtKB-UniRule"/>
</dbReference>
<dbReference type="SUPFAM" id="SSF53098">
    <property type="entry name" value="Ribonuclease H-like"/>
    <property type="match status" value="1"/>
</dbReference>
<evidence type="ECO:0000256" key="9">
    <source>
        <dbReference type="SAM" id="MobiDB-lite"/>
    </source>
</evidence>
<comment type="cofactor">
    <cofactor evidence="8">
        <name>Mg(2+)</name>
        <dbReference type="ChEBI" id="CHEBI:18420"/>
    </cofactor>
    <text evidence="8">Binds two Mg(2+) per subunit. The active form of the enzyme binds two Mg(2+) ions in its active site. The first Mg(2+) forms only one salt bridge with the protein.</text>
</comment>
<feature type="site" description="Important for substrate binding and specificity" evidence="8">
    <location>
        <position position="28"/>
    </location>
</feature>
<dbReference type="GeneID" id="61297042"/>
<keyword evidence="4 8" id="KW-0479">Metal-binding</keyword>
<dbReference type="GO" id="GO:0003676">
    <property type="term" value="F:nucleic acid binding"/>
    <property type="evidence" value="ECO:0007669"/>
    <property type="project" value="InterPro"/>
</dbReference>
<dbReference type="EC" id="3.1.13.-" evidence="8"/>
<comment type="subunit">
    <text evidence="1 8">Homodimer.</text>
</comment>
<proteinExistence type="inferred from homology"/>
<dbReference type="OrthoDB" id="9778264at2"/>
<accession>A0A090II29</accession>
<dbReference type="EMBL" id="FPLD01000091">
    <property type="protein sequence ID" value="SGZ09014.1"/>
    <property type="molecule type" value="Genomic_DNA"/>
</dbReference>
<feature type="site" description="Important for substrate binding and specificity" evidence="8">
    <location>
        <position position="145"/>
    </location>
</feature>
<evidence type="ECO:0000313" key="11">
    <source>
        <dbReference type="Proteomes" id="UP000183794"/>
    </source>
</evidence>
<gene>
    <name evidence="8" type="primary">rnt</name>
    <name evidence="10" type="ORF">NVI5450_3407</name>
</gene>
<feature type="region of interest" description="Disordered" evidence="9">
    <location>
        <begin position="208"/>
        <end position="234"/>
    </location>
</feature>
<feature type="active site" description="Proton donor/acceptor" evidence="8">
    <location>
        <position position="180"/>
    </location>
</feature>
<dbReference type="Pfam" id="PF00929">
    <property type="entry name" value="RNase_T"/>
    <property type="match status" value="1"/>
</dbReference>
<dbReference type="AlphaFoldDB" id="A0A090II29"/>
<dbReference type="GO" id="GO:0016896">
    <property type="term" value="F:RNA exonuclease activity, producing 5'-phosphomonoesters"/>
    <property type="evidence" value="ECO:0007669"/>
    <property type="project" value="UniProtKB-UniRule"/>
</dbReference>
<keyword evidence="3 8" id="KW-0540">Nuclease</keyword>
<evidence type="ECO:0000256" key="6">
    <source>
        <dbReference type="ARBA" id="ARBA00022839"/>
    </source>
</evidence>
<dbReference type="GO" id="GO:0008033">
    <property type="term" value="P:tRNA processing"/>
    <property type="evidence" value="ECO:0007669"/>
    <property type="project" value="UniProtKB-KW"/>
</dbReference>
<dbReference type="FunFam" id="3.30.420.10:FF:000009">
    <property type="entry name" value="Ribonuclease T"/>
    <property type="match status" value="1"/>
</dbReference>
<keyword evidence="2 8" id="KW-0819">tRNA processing</keyword>
<feature type="binding site" evidence="8">
    <location>
        <position position="185"/>
    </location>
    <ligand>
        <name>Mg(2+)</name>
        <dbReference type="ChEBI" id="CHEBI:18420"/>
        <label>2</label>
        <note>catalytic</note>
    </ligand>
</feature>
<dbReference type="InterPro" id="IPR005987">
    <property type="entry name" value="RNase_T"/>
</dbReference>
<name>A0A090II29_9GAMM</name>
<comment type="similarity">
    <text evidence="8">Belongs to the RNase T family.</text>
</comment>
<feature type="site" description="Important for substrate binding and specificity" evidence="8">
    <location>
        <position position="76"/>
    </location>
</feature>
<feature type="binding site" evidence="8">
    <location>
        <position position="22"/>
    </location>
    <ligand>
        <name>Mg(2+)</name>
        <dbReference type="ChEBI" id="CHEBI:18420"/>
        <label>2</label>
        <note>catalytic</note>
    </ligand>
</feature>
<evidence type="ECO:0000256" key="8">
    <source>
        <dbReference type="HAMAP-Rule" id="MF_00157"/>
    </source>
</evidence>
<feature type="site" description="Important for substrate binding and specificity" evidence="8">
    <location>
        <position position="123"/>
    </location>
</feature>
<dbReference type="CDD" id="cd06134">
    <property type="entry name" value="RNaseT"/>
    <property type="match status" value="1"/>
</dbReference>
<organism evidence="10 11">
    <name type="scientific">Moritella viscosa</name>
    <dbReference type="NCBI Taxonomy" id="80854"/>
    <lineage>
        <taxon>Bacteria</taxon>
        <taxon>Pseudomonadati</taxon>
        <taxon>Pseudomonadota</taxon>
        <taxon>Gammaproteobacteria</taxon>
        <taxon>Alteromonadales</taxon>
        <taxon>Moritellaceae</taxon>
        <taxon>Moritella</taxon>
    </lineage>
</organism>
<dbReference type="Gene3D" id="3.30.420.10">
    <property type="entry name" value="Ribonuclease H-like superfamily/Ribonuclease H"/>
    <property type="match status" value="1"/>
</dbReference>
<feature type="compositionally biased region" description="Acidic residues" evidence="9">
    <location>
        <begin position="211"/>
        <end position="223"/>
    </location>
</feature>
<evidence type="ECO:0000313" key="10">
    <source>
        <dbReference type="EMBL" id="SGZ09014.1"/>
    </source>
</evidence>
<keyword evidence="5 8" id="KW-0378">Hydrolase</keyword>
<reference evidence="10 11" key="1">
    <citation type="submission" date="2016-11" db="EMBL/GenBank/DDBJ databases">
        <authorList>
            <person name="Jaros S."/>
            <person name="Januszkiewicz K."/>
            <person name="Wedrychowicz H."/>
        </authorList>
    </citation>
    <scope>NUCLEOTIDE SEQUENCE [LARGE SCALE GENOMIC DNA]</scope>
    <source>
        <strain evidence="10">NVI 5450</strain>
    </source>
</reference>
<sequence>MSTTEKSAFSQRFRGYFPVVIDIETAGFNAQTDAMLEIAASILEMDEDGYLKISHTLHFNVEPFEGANLEQAALDFTGIDPTNPLRGAVPEREAITEIYKAVRKSLKETGCHRAIMVAHNAAFDHSFLSAASSREKIKRNPFHPFATFDTTTLAGLAVGQTVLAKACMAAGIPFDHKQAHSAKYDTEQTAELFCYIVNKWKDMGGWPLPVPEEETEEETELDTVSDTTLKTESE</sequence>
<keyword evidence="6 8" id="KW-0269">Exonuclease</keyword>
<evidence type="ECO:0000256" key="2">
    <source>
        <dbReference type="ARBA" id="ARBA00022694"/>
    </source>
</evidence>
<dbReference type="SMART" id="SM00479">
    <property type="entry name" value="EXOIII"/>
    <property type="match status" value="1"/>
</dbReference>
<dbReference type="PANTHER" id="PTHR30231">
    <property type="entry name" value="DNA POLYMERASE III SUBUNIT EPSILON"/>
    <property type="match status" value="1"/>
</dbReference>
<dbReference type="InterPro" id="IPR012337">
    <property type="entry name" value="RNaseH-like_sf"/>
</dbReference>
<dbReference type="STRING" id="80854.MVIS_2854"/>